<dbReference type="InterPro" id="IPR050764">
    <property type="entry name" value="CbbQ/NirQ/NorQ/GpvN"/>
</dbReference>
<dbReference type="PANTHER" id="PTHR42759:SF1">
    <property type="entry name" value="MAGNESIUM-CHELATASE SUBUNIT CHLD"/>
    <property type="match status" value="1"/>
</dbReference>
<proteinExistence type="predicted"/>
<dbReference type="PANTHER" id="PTHR42759">
    <property type="entry name" value="MOXR FAMILY PROTEIN"/>
    <property type="match status" value="1"/>
</dbReference>
<dbReference type="InterPro" id="IPR003959">
    <property type="entry name" value="ATPase_AAA_core"/>
</dbReference>
<reference evidence="2 3" key="1">
    <citation type="submission" date="2013-01" db="EMBL/GenBank/DDBJ databases">
        <authorList>
            <person name="Harkins D.M."/>
            <person name="Durkin A.S."/>
            <person name="Brinkac L.M."/>
            <person name="Haft D.H."/>
            <person name="Selengut J.D."/>
            <person name="Sanka R."/>
            <person name="DePew J."/>
            <person name="Purushe J."/>
            <person name="Galloway R.L."/>
            <person name="Vinetz J.M."/>
            <person name="Sutton G.G."/>
            <person name="Nierman W.C."/>
            <person name="Fouts D.E."/>
        </authorList>
    </citation>
    <scope>NUCLEOTIDE SEQUENCE [LARGE SCALE GENOMIC DNA]</scope>
    <source>
        <strain evidence="2 3">79601</strain>
    </source>
</reference>
<evidence type="ECO:0000313" key="2">
    <source>
        <dbReference type="EMBL" id="EMJ96103.1"/>
    </source>
</evidence>
<dbReference type="InterPro" id="IPR003593">
    <property type="entry name" value="AAA+_ATPase"/>
</dbReference>
<feature type="domain" description="AAA+ ATPase" evidence="1">
    <location>
        <begin position="49"/>
        <end position="209"/>
    </location>
</feature>
<protein>
    <submittedName>
        <fullName evidence="2">ATPase, AAA family</fullName>
    </submittedName>
</protein>
<sequence>MSFLKSDSFSLAGNRLQVRINPRLLMKLSTETYLLSPALEEAILLAEVTSRPLLLKGEPGTGKSLLAEYLSNQKKLPLYTWHIKSITQAREGLYFYDAVSRLNDSRFSEDSEKVKNIENYIRLGALGEAFNLDQKSIVLIDEIDKADIEFPNDLLLELDRMEFFIPEISKRIQAKHRPLTIITSNNEKELPAAFLRRCIFHYIEFPDPEFMKKIILSHYPGVGHTLLIKALEMFYLIRRMDDLKKKPGTSELLDWIQILVHQGAVLKEEVRIPFLGALIKNEEDLRLFRN</sequence>
<dbReference type="Pfam" id="PF00004">
    <property type="entry name" value="AAA"/>
    <property type="match status" value="1"/>
</dbReference>
<dbReference type="Proteomes" id="UP000011988">
    <property type="component" value="Unassembled WGS sequence"/>
</dbReference>
<evidence type="ECO:0000259" key="1">
    <source>
        <dbReference type="SMART" id="SM00382"/>
    </source>
</evidence>
<comment type="caution">
    <text evidence="2">The sequence shown here is derived from an EMBL/GenBank/DDBJ whole genome shotgun (WGS) entry which is preliminary data.</text>
</comment>
<dbReference type="SUPFAM" id="SSF52540">
    <property type="entry name" value="P-loop containing nucleoside triphosphate hydrolases"/>
    <property type="match status" value="1"/>
</dbReference>
<dbReference type="GO" id="GO:0005524">
    <property type="term" value="F:ATP binding"/>
    <property type="evidence" value="ECO:0007669"/>
    <property type="project" value="InterPro"/>
</dbReference>
<accession>M6D4F1</accession>
<organism evidence="2 3">
    <name type="scientific">Leptospira alstonii serovar Sichuan str. 79601</name>
    <dbReference type="NCBI Taxonomy" id="1218565"/>
    <lineage>
        <taxon>Bacteria</taxon>
        <taxon>Pseudomonadati</taxon>
        <taxon>Spirochaetota</taxon>
        <taxon>Spirochaetia</taxon>
        <taxon>Leptospirales</taxon>
        <taxon>Leptospiraceae</taxon>
        <taxon>Leptospira</taxon>
    </lineage>
</organism>
<dbReference type="AlphaFoldDB" id="M6D4F1"/>
<dbReference type="PATRIC" id="fig|1218565.3.peg.1539"/>
<dbReference type="Gene3D" id="3.40.50.300">
    <property type="entry name" value="P-loop containing nucleotide triphosphate hydrolases"/>
    <property type="match status" value="1"/>
</dbReference>
<dbReference type="EMBL" id="ANIK01000028">
    <property type="protein sequence ID" value="EMJ96103.1"/>
    <property type="molecule type" value="Genomic_DNA"/>
</dbReference>
<gene>
    <name evidence="2" type="ORF">LEP1GSC194_0546</name>
</gene>
<dbReference type="InterPro" id="IPR027417">
    <property type="entry name" value="P-loop_NTPase"/>
</dbReference>
<evidence type="ECO:0000313" key="3">
    <source>
        <dbReference type="Proteomes" id="UP000011988"/>
    </source>
</evidence>
<dbReference type="GO" id="GO:0016887">
    <property type="term" value="F:ATP hydrolysis activity"/>
    <property type="evidence" value="ECO:0007669"/>
    <property type="project" value="InterPro"/>
</dbReference>
<dbReference type="CDD" id="cd00009">
    <property type="entry name" value="AAA"/>
    <property type="match status" value="1"/>
</dbReference>
<dbReference type="SMART" id="SM00382">
    <property type="entry name" value="AAA"/>
    <property type="match status" value="1"/>
</dbReference>
<name>M6D4F1_9LEPT</name>